<keyword evidence="1" id="KW-0614">Plasmid</keyword>
<dbReference type="AlphaFoldDB" id="O85186"/>
<proteinExistence type="predicted"/>
<name>O85186_ECOLX</name>
<sequence length="319" mass="34243">MSSAPMKATLLDCSTLYFTSNMKLFYLLGLLNGTALATVTTLENSFSYTPVPYETYLSAAPSKGNAISTSCISTQGVAFSDGGSGLTVSYTYTLKLTPEHISHCGWIDHLNLIDTRTLTYLGCSLQGSSSSLELWPNITVAMPGIGDYSFTKNMRQRTSRANLYEWIRNSGVLTMTVNYNNSPLAVPEGEYTLSCRIRLSSSGRELSEIKVDHSVSAYRTSPAPMGMAFTPNEIHVSTNGGSWNGTTVLEVNGQKGDSISFNSSVPVRVSLGDTWSEPGTLVTTSLSDSGLARGRVSIQGTSPSPGSHVVNLNAILQRE</sequence>
<protein>
    <submittedName>
        <fullName evidence="1">Putative adhesin</fullName>
    </submittedName>
</protein>
<dbReference type="EMBL" id="AF050217">
    <property type="protein sequence ID" value="AAC28319.1"/>
    <property type="molecule type" value="Genomic_DNA"/>
</dbReference>
<gene>
    <name evidence="1" type="primary">afrE</name>
</gene>
<organism evidence="1">
    <name type="scientific">Escherichia coli</name>
    <dbReference type="NCBI Taxonomy" id="562"/>
    <lineage>
        <taxon>Bacteria</taxon>
        <taxon>Pseudomonadati</taxon>
        <taxon>Pseudomonadota</taxon>
        <taxon>Gammaproteobacteria</taxon>
        <taxon>Enterobacterales</taxon>
        <taxon>Enterobacteriaceae</taxon>
        <taxon>Escherichia</taxon>
    </lineage>
</organism>
<accession>O85186</accession>
<reference evidence="1" key="1">
    <citation type="journal article" date="1990" name="Infect. Immun.">
        <title>Cloning of the genes for AF/R1 pili from rabbit enteroadherent Escherichia coli RDEC-1 and DNA sequence of the major structural subunit.</title>
        <authorList>
            <person name="Wolf M.K."/>
            <person name="Boedeker E.C."/>
        </authorList>
    </citation>
    <scope>NUCLEOTIDE SEQUENCE</scope>
    <source>
        <strain evidence="1">RDEC-1</strain>
        <plasmid evidence="1">undesignated</plasmid>
    </source>
</reference>
<reference evidence="1" key="2">
    <citation type="submission" date="1998-02" db="EMBL/GenBank/DDBJ databases">
        <title>Characterization of the Escherichia coli AF/R1 pilus operon: novel genes necessary for transcriptional regulation and pilus mediated adherence.</title>
        <authorList>
            <person name="Cantey J.R."/>
            <person name="Moseley S.L."/>
        </authorList>
    </citation>
    <scope>NUCLEOTIDE SEQUENCE</scope>
    <source>
        <strain evidence="1">RDEC-1</strain>
        <plasmid evidence="1">undesignated</plasmid>
    </source>
</reference>
<evidence type="ECO:0000313" key="1">
    <source>
        <dbReference type="EMBL" id="AAC28319.1"/>
    </source>
</evidence>
<geneLocation type="plasmid" evidence="1">
    <name>undesignated</name>
</geneLocation>